<evidence type="ECO:0000313" key="19">
    <source>
        <dbReference type="Proteomes" id="UP000315369"/>
    </source>
</evidence>
<keyword evidence="3" id="KW-0153">Cholesterol metabolism</keyword>
<gene>
    <name evidence="18" type="ORF">FJV41_28430</name>
</gene>
<dbReference type="PANTHER" id="PTHR47470:SF1">
    <property type="entry name" value="FAD-DEPENDENT OXIDOREDUCTASE 2 FAD BINDING DOMAIN-CONTAINING PROTEIN"/>
    <property type="match status" value="1"/>
</dbReference>
<dbReference type="GO" id="GO:0016995">
    <property type="term" value="F:cholesterol oxidase activity"/>
    <property type="evidence" value="ECO:0007669"/>
    <property type="project" value="UniProtKB-EC"/>
</dbReference>
<keyword evidence="4" id="KW-0285">Flavoprotein</keyword>
<dbReference type="EC" id="1.1.3.6" evidence="13"/>
<evidence type="ECO:0000256" key="12">
    <source>
        <dbReference type="ARBA" id="ARBA00049645"/>
    </source>
</evidence>
<comment type="similarity">
    <text evidence="2">Belongs to the GMC oxidoreductase family.</text>
</comment>
<evidence type="ECO:0000313" key="18">
    <source>
        <dbReference type="EMBL" id="TQF12553.1"/>
    </source>
</evidence>
<comment type="cofactor">
    <cofactor evidence="1">
        <name>FAD</name>
        <dbReference type="ChEBI" id="CHEBI:57692"/>
    </cofactor>
</comment>
<dbReference type="InterPro" id="IPR000172">
    <property type="entry name" value="GMC_OxRdtase_N"/>
</dbReference>
<dbReference type="SUPFAM" id="SSF51905">
    <property type="entry name" value="FAD/NAD(P)-binding domain"/>
    <property type="match status" value="1"/>
</dbReference>
<dbReference type="Pfam" id="PF00732">
    <property type="entry name" value="GMC_oxred_N"/>
    <property type="match status" value="1"/>
</dbReference>
<dbReference type="AlphaFoldDB" id="A0A540WU74"/>
<evidence type="ECO:0000256" key="3">
    <source>
        <dbReference type="ARBA" id="ARBA00022548"/>
    </source>
</evidence>
<keyword evidence="19" id="KW-1185">Reference proteome</keyword>
<keyword evidence="9" id="KW-0753">Steroid metabolism</keyword>
<comment type="caution">
    <text evidence="18">The sequence shown here is derived from an EMBL/GenBank/DDBJ whole genome shotgun (WGS) entry which is preliminary data.</text>
</comment>
<feature type="domain" description="Glucose-methanol-choline oxidoreductase C-terminal" evidence="17">
    <location>
        <begin position="427"/>
        <end position="512"/>
    </location>
</feature>
<protein>
    <recommendedName>
        <fullName evidence="14">Cholesterol oxidase</fullName>
        <ecNumber evidence="13">1.1.3.6</ecNumber>
        <ecNumber evidence="11">5.3.3.1</ecNumber>
    </recommendedName>
    <alternativeName>
        <fullName evidence="15">Cholesterol isomerase</fullName>
    </alternativeName>
</protein>
<dbReference type="Pfam" id="PF13450">
    <property type="entry name" value="NAD_binding_8"/>
    <property type="match status" value="1"/>
</dbReference>
<proteinExistence type="inferred from homology"/>
<evidence type="ECO:0000256" key="15">
    <source>
        <dbReference type="ARBA" id="ARBA00049778"/>
    </source>
</evidence>
<sequence>MDCDWLIIGSGFGGSVSALRLTEKGYRVVMLEKGQRLLAADFPKTNWDLKRWLWMPQLGWRGLFKMTFFRHVTVLSGVGVGGGSLVYANTLPVPKDDFFEATSWGHLANWKEELSGHYRTARRMLGATLNPLTTVPDRVLEEVGKDIGRQGFEPATVAVYFGEPGVTVKDPYFGGEGPERTGCIACGGCMLGCRHGAKNTLDRNYLHLAEKRGLTLHADTEATWVRPLPEGGYEVEARQGTGLFSRKTLRFTARNVVFAGGVLGTVDLLLRLKERPDGLPRLSERLGDSVRTNSEALVGIVSGHKDQDLSKGIAIGSILHTDERSHLEPVRYSAGSGFFRLLMAPQVRGTTMLTRVARLFALLARHPLRFLKAWFVPDFARRTMILLYMRTLEGHLRMRRARGLTTGLRRGLTTGLQSGPAPTSNMPEAFDLAKRVSDKLDGYPMTMVSETVLGIPTTAHILGGCCMGDSAETGVIDHRHRVFGYEGLYVVDGSAISANPGVNPSLTITALAERAMTFIPAAHAGDEVKRTVSPGVSETAPQLTR</sequence>
<evidence type="ECO:0000256" key="8">
    <source>
        <dbReference type="ARBA" id="ARBA00023166"/>
    </source>
</evidence>
<evidence type="ECO:0000256" key="10">
    <source>
        <dbReference type="ARBA" id="ARBA00023235"/>
    </source>
</evidence>
<dbReference type="OrthoDB" id="337582at2"/>
<feature type="domain" description="Glucose-methanol-choline oxidoreductase N-terminal" evidence="16">
    <location>
        <begin position="182"/>
        <end position="271"/>
    </location>
</feature>
<evidence type="ECO:0000256" key="2">
    <source>
        <dbReference type="ARBA" id="ARBA00010790"/>
    </source>
</evidence>
<dbReference type="InterPro" id="IPR007867">
    <property type="entry name" value="GMC_OxRtase_C"/>
</dbReference>
<dbReference type="Pfam" id="PF05199">
    <property type="entry name" value="GMC_oxred_C"/>
    <property type="match status" value="1"/>
</dbReference>
<evidence type="ECO:0000256" key="11">
    <source>
        <dbReference type="ARBA" id="ARBA00038856"/>
    </source>
</evidence>
<dbReference type="GO" id="GO:0004769">
    <property type="term" value="F:steroid Delta-isomerase activity"/>
    <property type="evidence" value="ECO:0007669"/>
    <property type="project" value="UniProtKB-EC"/>
</dbReference>
<dbReference type="GO" id="GO:0008203">
    <property type="term" value="P:cholesterol metabolic process"/>
    <property type="evidence" value="ECO:0007669"/>
    <property type="project" value="UniProtKB-KW"/>
</dbReference>
<dbReference type="InterPro" id="IPR052542">
    <property type="entry name" value="Cholesterol_Oxidase"/>
</dbReference>
<evidence type="ECO:0000259" key="17">
    <source>
        <dbReference type="Pfam" id="PF05199"/>
    </source>
</evidence>
<evidence type="ECO:0000256" key="5">
    <source>
        <dbReference type="ARBA" id="ARBA00022827"/>
    </source>
</evidence>
<dbReference type="EC" id="5.3.3.1" evidence="11"/>
<evidence type="ECO:0000256" key="9">
    <source>
        <dbReference type="ARBA" id="ARBA00023221"/>
    </source>
</evidence>
<dbReference type="EMBL" id="VIFM01000134">
    <property type="protein sequence ID" value="TQF12553.1"/>
    <property type="molecule type" value="Genomic_DNA"/>
</dbReference>
<keyword evidence="8" id="KW-1207">Sterol metabolism</keyword>
<evidence type="ECO:0000256" key="4">
    <source>
        <dbReference type="ARBA" id="ARBA00022630"/>
    </source>
</evidence>
<evidence type="ECO:0000256" key="14">
    <source>
        <dbReference type="ARBA" id="ARBA00049744"/>
    </source>
</evidence>
<comment type="pathway">
    <text evidence="12">Steroid metabolism; cholesterol degradation.</text>
</comment>
<evidence type="ECO:0000259" key="16">
    <source>
        <dbReference type="Pfam" id="PF00732"/>
    </source>
</evidence>
<accession>A0A540WU74</accession>
<reference evidence="18 19" key="1">
    <citation type="submission" date="2019-06" db="EMBL/GenBank/DDBJ databases">
        <authorList>
            <person name="Livingstone P."/>
            <person name="Whitworth D."/>
        </authorList>
    </citation>
    <scope>NUCLEOTIDE SEQUENCE [LARGE SCALE GENOMIC DNA]</scope>
    <source>
        <strain evidence="18 19">AM401</strain>
    </source>
</reference>
<evidence type="ECO:0000256" key="7">
    <source>
        <dbReference type="ARBA" id="ARBA00023098"/>
    </source>
</evidence>
<keyword evidence="6" id="KW-0560">Oxidoreductase</keyword>
<evidence type="ECO:0000256" key="1">
    <source>
        <dbReference type="ARBA" id="ARBA00001974"/>
    </source>
</evidence>
<organism evidence="18 19">
    <name type="scientific">Myxococcus llanfairpwllgwyngyllgogerychwyrndrobwllllantysiliogogogochensis</name>
    <dbReference type="NCBI Taxonomy" id="2590453"/>
    <lineage>
        <taxon>Bacteria</taxon>
        <taxon>Pseudomonadati</taxon>
        <taxon>Myxococcota</taxon>
        <taxon>Myxococcia</taxon>
        <taxon>Myxococcales</taxon>
        <taxon>Cystobacterineae</taxon>
        <taxon>Myxococcaceae</taxon>
        <taxon>Myxococcus</taxon>
    </lineage>
</organism>
<dbReference type="PANTHER" id="PTHR47470">
    <property type="entry name" value="CHOLESTEROL OXIDASE"/>
    <property type="match status" value="1"/>
</dbReference>
<evidence type="ECO:0000256" key="6">
    <source>
        <dbReference type="ARBA" id="ARBA00023002"/>
    </source>
</evidence>
<dbReference type="GO" id="GO:0050660">
    <property type="term" value="F:flavin adenine dinucleotide binding"/>
    <property type="evidence" value="ECO:0007669"/>
    <property type="project" value="InterPro"/>
</dbReference>
<keyword evidence="10" id="KW-0413">Isomerase</keyword>
<dbReference type="InterPro" id="IPR036188">
    <property type="entry name" value="FAD/NAD-bd_sf"/>
</dbReference>
<name>A0A540WU74_9BACT</name>
<dbReference type="RefSeq" id="WP_141645710.1">
    <property type="nucleotide sequence ID" value="NZ_VIFM01000134.1"/>
</dbReference>
<keyword evidence="7" id="KW-0443">Lipid metabolism</keyword>
<evidence type="ECO:0000256" key="13">
    <source>
        <dbReference type="ARBA" id="ARBA00049723"/>
    </source>
</evidence>
<dbReference type="Gene3D" id="3.50.50.60">
    <property type="entry name" value="FAD/NAD(P)-binding domain"/>
    <property type="match status" value="3"/>
</dbReference>
<keyword evidence="5" id="KW-0274">FAD</keyword>
<dbReference type="Proteomes" id="UP000315369">
    <property type="component" value="Unassembled WGS sequence"/>
</dbReference>